<protein>
    <submittedName>
        <fullName evidence="1">Uncharacterized protein</fullName>
    </submittedName>
</protein>
<reference evidence="1 2" key="1">
    <citation type="journal article" date="2019" name="Nat. Ecol. Evol.">
        <title>Megaphylogeny resolves global patterns of mushroom evolution.</title>
        <authorList>
            <person name="Varga T."/>
            <person name="Krizsan K."/>
            <person name="Foldi C."/>
            <person name="Dima B."/>
            <person name="Sanchez-Garcia M."/>
            <person name="Sanchez-Ramirez S."/>
            <person name="Szollosi G.J."/>
            <person name="Szarkandi J.G."/>
            <person name="Papp V."/>
            <person name="Albert L."/>
            <person name="Andreopoulos W."/>
            <person name="Angelini C."/>
            <person name="Antonin V."/>
            <person name="Barry K.W."/>
            <person name="Bougher N.L."/>
            <person name="Buchanan P."/>
            <person name="Buyck B."/>
            <person name="Bense V."/>
            <person name="Catcheside P."/>
            <person name="Chovatia M."/>
            <person name="Cooper J."/>
            <person name="Damon W."/>
            <person name="Desjardin D."/>
            <person name="Finy P."/>
            <person name="Geml J."/>
            <person name="Haridas S."/>
            <person name="Hughes K."/>
            <person name="Justo A."/>
            <person name="Karasinski D."/>
            <person name="Kautmanova I."/>
            <person name="Kiss B."/>
            <person name="Kocsube S."/>
            <person name="Kotiranta H."/>
            <person name="LaButti K.M."/>
            <person name="Lechner B.E."/>
            <person name="Liimatainen K."/>
            <person name="Lipzen A."/>
            <person name="Lukacs Z."/>
            <person name="Mihaltcheva S."/>
            <person name="Morgado L.N."/>
            <person name="Niskanen T."/>
            <person name="Noordeloos M.E."/>
            <person name="Ohm R.A."/>
            <person name="Ortiz-Santana B."/>
            <person name="Ovrebo C."/>
            <person name="Racz N."/>
            <person name="Riley R."/>
            <person name="Savchenko A."/>
            <person name="Shiryaev A."/>
            <person name="Soop K."/>
            <person name="Spirin V."/>
            <person name="Szebenyi C."/>
            <person name="Tomsovsky M."/>
            <person name="Tulloss R.E."/>
            <person name="Uehling J."/>
            <person name="Grigoriev I.V."/>
            <person name="Vagvolgyi C."/>
            <person name="Papp T."/>
            <person name="Martin F.M."/>
            <person name="Miettinen O."/>
            <person name="Hibbett D.S."/>
            <person name="Nagy L.G."/>
        </authorList>
    </citation>
    <scope>NUCLEOTIDE SEQUENCE [LARGE SCALE GENOMIC DNA]</scope>
    <source>
        <strain evidence="1 2">NL-1719</strain>
    </source>
</reference>
<accession>A0ACD3AHS0</accession>
<evidence type="ECO:0000313" key="2">
    <source>
        <dbReference type="Proteomes" id="UP000308600"/>
    </source>
</evidence>
<dbReference type="Proteomes" id="UP000308600">
    <property type="component" value="Unassembled WGS sequence"/>
</dbReference>
<keyword evidence="2" id="KW-1185">Reference proteome</keyword>
<gene>
    <name evidence="1" type="ORF">BDN72DRAFT_901605</name>
</gene>
<proteinExistence type="predicted"/>
<evidence type="ECO:0000313" key="1">
    <source>
        <dbReference type="EMBL" id="TFK64402.1"/>
    </source>
</evidence>
<organism evidence="1 2">
    <name type="scientific">Pluteus cervinus</name>
    <dbReference type="NCBI Taxonomy" id="181527"/>
    <lineage>
        <taxon>Eukaryota</taxon>
        <taxon>Fungi</taxon>
        <taxon>Dikarya</taxon>
        <taxon>Basidiomycota</taxon>
        <taxon>Agaricomycotina</taxon>
        <taxon>Agaricomycetes</taxon>
        <taxon>Agaricomycetidae</taxon>
        <taxon>Agaricales</taxon>
        <taxon>Pluteineae</taxon>
        <taxon>Pluteaceae</taxon>
        <taxon>Pluteus</taxon>
    </lineage>
</organism>
<dbReference type="EMBL" id="ML208476">
    <property type="protein sequence ID" value="TFK64402.1"/>
    <property type="molecule type" value="Genomic_DNA"/>
</dbReference>
<name>A0ACD3AHS0_9AGAR</name>
<sequence>MAPMSLEDVNGMPPTTGIEPRSNAPDVPIELLQLILEAYYPTYVQSHVRGVAEWDKRCWNRRYFESIHTIARFRLVNWTWYNSITPHLYSTIVIFCTSEQSLKKWLEAIAYHPRLIRNLVFRGYHNLMNKETINLRTRIFAYLASCFAECTNLQQLELADMHFIIGNLSKGSIHRIFKEITLSPLSSLSIYTSAPWTVSSMKSLSNSLRGLSIGNAIQGLRELEIYGTLNDSETQFAPNTFPVPSEMPSLERIVIRALPSWIIQKILSRAYCKQHPSSTTHSTGRFYPLRHLSITHVTEYWEISTLVDSLASSGVGTHLTSLRLYYLQSHSYIHASEIDAFPFSICGVCPRLKEFLYYLPCTERWLSGIPPNIEVLGLFVANQPVLKELRRNAISEYNAFIEFVQDKERRRGVRKVCVRWEYGGQREDDVDVVQVANASLKAGIAFELGRL</sequence>